<reference evidence="2" key="1">
    <citation type="submission" date="2021-04" db="EMBL/GenBank/DDBJ databases">
        <title>Genome based classification of Actinospica acidithermotolerans sp. nov., an actinobacterium isolated from an Indonesian hot spring.</title>
        <authorList>
            <person name="Kusuma A.B."/>
            <person name="Putra K.E."/>
            <person name="Nafisah S."/>
            <person name="Loh J."/>
            <person name="Nouioui I."/>
            <person name="Goodfellow M."/>
        </authorList>
    </citation>
    <scope>NUCLEOTIDE SEQUENCE</scope>
    <source>
        <strain evidence="2">DSM 45618</strain>
    </source>
</reference>
<evidence type="ECO:0000313" key="2">
    <source>
        <dbReference type="EMBL" id="MBS2963474.1"/>
    </source>
</evidence>
<evidence type="ECO:0000313" key="3">
    <source>
        <dbReference type="Proteomes" id="UP000677913"/>
    </source>
</evidence>
<accession>A0A8J8BE67</accession>
<organism evidence="2 3">
    <name type="scientific">Actinocrinis puniceicyclus</name>
    <dbReference type="NCBI Taxonomy" id="977794"/>
    <lineage>
        <taxon>Bacteria</taxon>
        <taxon>Bacillati</taxon>
        <taxon>Actinomycetota</taxon>
        <taxon>Actinomycetes</taxon>
        <taxon>Catenulisporales</taxon>
        <taxon>Actinospicaceae</taxon>
        <taxon>Actinocrinis</taxon>
    </lineage>
</organism>
<proteinExistence type="predicted"/>
<dbReference type="Gene3D" id="3.30.1330.230">
    <property type="match status" value="1"/>
</dbReference>
<dbReference type="PANTHER" id="PTHR37809">
    <property type="entry name" value="RIBOSOMAL PROTEIN S12 METHYLTHIOTRANSFERASE ACCESSORY FACTOR YCAO"/>
    <property type="match status" value="1"/>
</dbReference>
<dbReference type="PROSITE" id="PS51664">
    <property type="entry name" value="YCAO"/>
    <property type="match status" value="1"/>
</dbReference>
<dbReference type="RefSeq" id="WP_211467211.1">
    <property type="nucleotide sequence ID" value="NZ_JAGSXH010000027.1"/>
</dbReference>
<protein>
    <submittedName>
        <fullName evidence="2">YcaO-like family protein</fullName>
    </submittedName>
</protein>
<dbReference type="EMBL" id="JAGSXH010000027">
    <property type="protein sequence ID" value="MBS2963474.1"/>
    <property type="molecule type" value="Genomic_DNA"/>
</dbReference>
<comment type="caution">
    <text evidence="2">The sequence shown here is derived from an EMBL/GenBank/DDBJ whole genome shotgun (WGS) entry which is preliminary data.</text>
</comment>
<dbReference type="InterPro" id="IPR027624">
    <property type="entry name" value="TOMM_cyclo_SagD"/>
</dbReference>
<dbReference type="PANTHER" id="PTHR37809:SF1">
    <property type="entry name" value="RIBOSOMAL PROTEIN S12 METHYLTHIOTRANSFERASE ACCESSORY FACTOR YCAO"/>
    <property type="match status" value="1"/>
</dbReference>
<name>A0A8J8BE67_9ACTN</name>
<dbReference type="Proteomes" id="UP000677913">
    <property type="component" value="Unassembled WGS sequence"/>
</dbReference>
<dbReference type="AlphaFoldDB" id="A0A8J8BE67"/>
<keyword evidence="3" id="KW-1185">Reference proteome</keyword>
<gene>
    <name evidence="2" type="ORF">KGA66_10480</name>
</gene>
<sequence>MSRIPLRGYPGMSAALSRYARLGGNQGGILPGMLVSVAAVRGEPYLRSATAAMPQYHRLAMADPHMQMQYHLAGYGSTHEEAITRLTGESVERYAAIMAMTLFRHRVEFASYRALSSRNDCVPPQYLALFDAEQQRRLSAMLHRYAPDPPTEDDVIAWIACPSLTKPGRDVYVPAQLMFLGFRTDEKHGDRMFAPSFSTGTAAHVSLDKALLSALIEAVQIDAFILNWYTEAKVPLLELEDAERGLLAASGLAPDGPYDVRAAYLSRPELPLPNVGVTLVRRDRKLPYIAFGLQADPDPRYALLRGAAEATAILGIGMFSTVFDLPSVHLAQNGSSYTDLDTNVLYFAGPGDAERKLAAVESRTSASAAFRDLTPYAVDDETAIRRLIADIAGVSQWAGYLDITPPELADTPWKVVRVLIPELLSMCLPGFPAKGHPRMRAHGGATHVVPHPLP</sequence>
<dbReference type="Gene3D" id="3.30.40.250">
    <property type="match status" value="1"/>
</dbReference>
<dbReference type="Pfam" id="PF02624">
    <property type="entry name" value="YcaO"/>
    <property type="match status" value="1"/>
</dbReference>
<dbReference type="InterPro" id="IPR003776">
    <property type="entry name" value="YcaO-like_dom"/>
</dbReference>
<feature type="domain" description="YcaO" evidence="1">
    <location>
        <begin position="74"/>
        <end position="454"/>
    </location>
</feature>
<dbReference type="NCBIfam" id="TIGR03604">
    <property type="entry name" value="TOMM_cyclo_SagD"/>
    <property type="match status" value="1"/>
</dbReference>
<dbReference type="Gene3D" id="3.30.160.660">
    <property type="match status" value="1"/>
</dbReference>
<evidence type="ECO:0000259" key="1">
    <source>
        <dbReference type="PROSITE" id="PS51664"/>
    </source>
</evidence>